<proteinExistence type="predicted"/>
<feature type="transmembrane region" description="Helical" evidence="1">
    <location>
        <begin position="58"/>
        <end position="76"/>
    </location>
</feature>
<feature type="domain" description="UPF0547" evidence="2">
    <location>
        <begin position="6"/>
        <end position="29"/>
    </location>
</feature>
<organism evidence="3 4">
    <name type="scientific">Haemophilus parainfluenzae</name>
    <dbReference type="NCBI Taxonomy" id="729"/>
    <lineage>
        <taxon>Bacteria</taxon>
        <taxon>Pseudomonadati</taxon>
        <taxon>Pseudomonadota</taxon>
        <taxon>Gammaproteobacteria</taxon>
        <taxon>Pasteurellales</taxon>
        <taxon>Pasteurellaceae</taxon>
        <taxon>Haemophilus</taxon>
    </lineage>
</organism>
<evidence type="ECO:0000256" key="1">
    <source>
        <dbReference type="SAM" id="Phobius"/>
    </source>
</evidence>
<keyword evidence="1" id="KW-0472">Membrane</keyword>
<dbReference type="EMBL" id="UGHY01000002">
    <property type="protein sequence ID" value="STP03061.1"/>
    <property type="molecule type" value="Genomic_DNA"/>
</dbReference>
<dbReference type="InterPro" id="IPR018886">
    <property type="entry name" value="UPF0547"/>
</dbReference>
<gene>
    <name evidence="3" type="primary">accD_1</name>
    <name evidence="3" type="ORF">NCTC10672_00480</name>
</gene>
<dbReference type="RefSeq" id="WP_115179682.1">
    <property type="nucleotide sequence ID" value="NZ_UGHY01000002.1"/>
</dbReference>
<evidence type="ECO:0000313" key="3">
    <source>
        <dbReference type="EMBL" id="STP03061.1"/>
    </source>
</evidence>
<dbReference type="Pfam" id="PF10571">
    <property type="entry name" value="UPF0547"/>
    <property type="match status" value="1"/>
</dbReference>
<evidence type="ECO:0000313" key="4">
    <source>
        <dbReference type="Proteomes" id="UP000254186"/>
    </source>
</evidence>
<keyword evidence="1" id="KW-0812">Transmembrane</keyword>
<keyword evidence="1" id="KW-1133">Transmembrane helix</keyword>
<name>A0A377JFL3_HAEPA</name>
<sequence length="77" mass="9101">MALTRCPECRKKISESAQFCPNCGFSFKKEHLEIYKQKLEQRRQQNAEINRKSTKLHLIWFAIFTIVILLASWLTGE</sequence>
<reference evidence="3 4" key="1">
    <citation type="submission" date="2018-06" db="EMBL/GenBank/DDBJ databases">
        <authorList>
            <consortium name="Pathogen Informatics"/>
            <person name="Doyle S."/>
        </authorList>
    </citation>
    <scope>NUCLEOTIDE SEQUENCE [LARGE SCALE GENOMIC DNA]</scope>
    <source>
        <strain evidence="3 4">NCTC10672</strain>
    </source>
</reference>
<accession>A0A377JFL3</accession>
<dbReference type="AlphaFoldDB" id="A0A377JFL3"/>
<evidence type="ECO:0000259" key="2">
    <source>
        <dbReference type="Pfam" id="PF10571"/>
    </source>
</evidence>
<protein>
    <submittedName>
        <fullName evidence="3">Acetyl-CoA carboxylase subunit beta</fullName>
    </submittedName>
</protein>
<dbReference type="Proteomes" id="UP000254186">
    <property type="component" value="Unassembled WGS sequence"/>
</dbReference>